<evidence type="ECO:0000313" key="2">
    <source>
        <dbReference type="EMBL" id="SDO66562.1"/>
    </source>
</evidence>
<evidence type="ECO:0000256" key="1">
    <source>
        <dbReference type="SAM" id="Coils"/>
    </source>
</evidence>
<dbReference type="OrthoDB" id="9774608at2"/>
<reference evidence="2 3" key="1">
    <citation type="submission" date="2016-10" db="EMBL/GenBank/DDBJ databases">
        <authorList>
            <person name="de Groot N.N."/>
        </authorList>
    </citation>
    <scope>NUCLEOTIDE SEQUENCE [LARGE SCALE GENOMIC DNA]</scope>
    <source>
        <strain evidence="3">L7-484,KACC 16230,DSM 25025</strain>
    </source>
</reference>
<gene>
    <name evidence="2" type="ORF">SAMN05192530_1102</name>
</gene>
<dbReference type="PANTHER" id="PTHR33408:SF2">
    <property type="entry name" value="TRANSPOSASE DDE DOMAIN-CONTAINING PROTEIN"/>
    <property type="match status" value="1"/>
</dbReference>
<evidence type="ECO:0008006" key="4">
    <source>
        <dbReference type="Google" id="ProtNLM"/>
    </source>
</evidence>
<dbReference type="Proteomes" id="UP000198793">
    <property type="component" value="Unassembled WGS sequence"/>
</dbReference>
<name>A0A1H0LEN2_9HYPH</name>
<evidence type="ECO:0000313" key="3">
    <source>
        <dbReference type="Proteomes" id="UP000198793"/>
    </source>
</evidence>
<dbReference type="EMBL" id="FNIT01000010">
    <property type="protein sequence ID" value="SDO66562.1"/>
    <property type="molecule type" value="Genomic_DNA"/>
</dbReference>
<sequence>MRTSRLNERIEALRQQMRSLQAMAKNVELAPDRQVSLTDPDARAMATHGKGTGLVGYNVQAAVDTDSHIVVAHEVTNLGHDRTQLANMGR</sequence>
<dbReference type="AlphaFoldDB" id="A0A1H0LEN2"/>
<dbReference type="PANTHER" id="PTHR33408">
    <property type="entry name" value="TRANSPOSASE"/>
    <property type="match status" value="1"/>
</dbReference>
<protein>
    <recommendedName>
        <fullName evidence="4">Transposase</fullName>
    </recommendedName>
</protein>
<keyword evidence="3" id="KW-1185">Reference proteome</keyword>
<accession>A0A1H0LEN2</accession>
<organism evidence="2 3">
    <name type="scientific">Aureimonas jatrophae</name>
    <dbReference type="NCBI Taxonomy" id="1166073"/>
    <lineage>
        <taxon>Bacteria</taxon>
        <taxon>Pseudomonadati</taxon>
        <taxon>Pseudomonadota</taxon>
        <taxon>Alphaproteobacteria</taxon>
        <taxon>Hyphomicrobiales</taxon>
        <taxon>Aurantimonadaceae</taxon>
        <taxon>Aureimonas</taxon>
    </lineage>
</organism>
<feature type="coiled-coil region" evidence="1">
    <location>
        <begin position="3"/>
        <end position="30"/>
    </location>
</feature>
<proteinExistence type="predicted"/>
<keyword evidence="1" id="KW-0175">Coiled coil</keyword>
<dbReference type="STRING" id="1166073.SAMN05192530_1102"/>